<name>A0A803NR60_CANSA</name>
<dbReference type="Proteomes" id="UP000596661">
    <property type="component" value="Chromosome 1"/>
</dbReference>
<protein>
    <submittedName>
        <fullName evidence="1">Uncharacterized protein</fullName>
    </submittedName>
</protein>
<keyword evidence="2" id="KW-1185">Reference proteome</keyword>
<dbReference type="Gramene" id="evm.model.01.868">
    <property type="protein sequence ID" value="cds.evm.model.01.868"/>
    <property type="gene ID" value="evm.TU.01.868"/>
</dbReference>
<evidence type="ECO:0000313" key="2">
    <source>
        <dbReference type="Proteomes" id="UP000596661"/>
    </source>
</evidence>
<dbReference type="PANTHER" id="PTHR33710">
    <property type="entry name" value="BNAC02G09200D PROTEIN"/>
    <property type="match status" value="1"/>
</dbReference>
<accession>A0A803NR60</accession>
<dbReference type="PANTHER" id="PTHR33710:SF83">
    <property type="entry name" value="ENDONUCLEASE_EXONUCLEASE_PHOSPHATASE DOMAIN-CONTAINING PROTEIN"/>
    <property type="match status" value="1"/>
</dbReference>
<proteinExistence type="predicted"/>
<reference evidence="1" key="2">
    <citation type="submission" date="2021-03" db="UniProtKB">
        <authorList>
            <consortium name="EnsemblPlants"/>
        </authorList>
    </citation>
    <scope>IDENTIFICATION</scope>
</reference>
<sequence length="707" mass="81870">MMLHIRLRVIDLLAVWKEKMMLLVQWKREEWNKIFHQLLVLWWLMMEWCSLRSRLASPNEYLMLECMGYRKPRCSKCIADYCAQRVLLLMWNDDWDVTVKSYSTGHIDALVQCSGMRFLSMRGKKGGADRDVMAMRKFQKVLDDCMLDDLGYEGSSFTWVNKRQVRVCHGDFLRSDHRLIVAKLENVVVRSHERVKRRFRFESHWLKEDECRSIVLEAWQRCTIDVADPLGLRESLEYCANRPSTWNKQRFGSLSKQVVETQMEIDKLLNANALNERMDERSRSEWILASDRNTRYFHNKASVRKKKNAITEIMTETGQKLCVEEEIVGEVERSLKRTYDTSHLVERVLKQVQEWKANLLLSIEKACLIKYVGSAISNYVAFSDVITISIVNMIDKTLRGFWWRDLDGKRSMHTITWEKFCRLKAIMHTRSHLLKGLCWKIGNSRSTLIWFHPWVPNGNLQPLPRLDASVGVSLVSNFIHINYCKEDMVRLWFSHKDAKIILNITLPNHRAEDSWIWLPEPTAYMTQVFHSVLRLWKTPFISFGLAISLELFGLVVSGSLKPVALALQIEILGCHGSRLKLTGQGVRRLLEMENLHNLDGMSLSKWLPPPLGWIICNTDVAIGDRHSVGAAVFRNEDGKTTNIFTARLSYSDPFAGEIVALNGGAKTANNQGLYNAVLRKRNDINALHHNVQDLVAKFHSNAKHLSL</sequence>
<dbReference type="AlphaFoldDB" id="A0A803NR60"/>
<dbReference type="EnsemblPlants" id="evm.model.01.868">
    <property type="protein sequence ID" value="cds.evm.model.01.868"/>
    <property type="gene ID" value="evm.TU.01.868"/>
</dbReference>
<evidence type="ECO:0000313" key="1">
    <source>
        <dbReference type="EnsemblPlants" id="cds.evm.model.01.868"/>
    </source>
</evidence>
<dbReference type="EMBL" id="UZAU01000018">
    <property type="status" value="NOT_ANNOTATED_CDS"/>
    <property type="molecule type" value="Genomic_DNA"/>
</dbReference>
<organism evidence="1 2">
    <name type="scientific">Cannabis sativa</name>
    <name type="common">Hemp</name>
    <name type="synonym">Marijuana</name>
    <dbReference type="NCBI Taxonomy" id="3483"/>
    <lineage>
        <taxon>Eukaryota</taxon>
        <taxon>Viridiplantae</taxon>
        <taxon>Streptophyta</taxon>
        <taxon>Embryophyta</taxon>
        <taxon>Tracheophyta</taxon>
        <taxon>Spermatophyta</taxon>
        <taxon>Magnoliopsida</taxon>
        <taxon>eudicotyledons</taxon>
        <taxon>Gunneridae</taxon>
        <taxon>Pentapetalae</taxon>
        <taxon>rosids</taxon>
        <taxon>fabids</taxon>
        <taxon>Rosales</taxon>
        <taxon>Cannabaceae</taxon>
        <taxon>Cannabis</taxon>
    </lineage>
</organism>
<reference evidence="1" key="1">
    <citation type="submission" date="2018-11" db="EMBL/GenBank/DDBJ databases">
        <authorList>
            <person name="Grassa J C."/>
        </authorList>
    </citation>
    <scope>NUCLEOTIDE SEQUENCE [LARGE SCALE GENOMIC DNA]</scope>
</reference>